<evidence type="ECO:0000256" key="3">
    <source>
        <dbReference type="ARBA" id="ARBA00022475"/>
    </source>
</evidence>
<feature type="transmembrane region" description="Helical" evidence="12">
    <location>
        <begin position="14"/>
        <end position="35"/>
    </location>
</feature>
<dbReference type="GO" id="GO:0046872">
    <property type="term" value="F:metal ion binding"/>
    <property type="evidence" value="ECO:0007669"/>
    <property type="project" value="UniProtKB-KW"/>
</dbReference>
<keyword evidence="9 12" id="KW-1133">Transmembrane helix</keyword>
<evidence type="ECO:0000256" key="1">
    <source>
        <dbReference type="ARBA" id="ARBA00001947"/>
    </source>
</evidence>
<evidence type="ECO:0000256" key="10">
    <source>
        <dbReference type="ARBA" id="ARBA00023049"/>
    </source>
</evidence>
<keyword evidence="6" id="KW-0479">Metal-binding</keyword>
<dbReference type="GO" id="GO:0006508">
    <property type="term" value="P:proteolysis"/>
    <property type="evidence" value="ECO:0007669"/>
    <property type="project" value="UniProtKB-KW"/>
</dbReference>
<dbReference type="CDD" id="cd07328">
    <property type="entry name" value="M48_Ste24p_like"/>
    <property type="match status" value="1"/>
</dbReference>
<evidence type="ECO:0000256" key="2">
    <source>
        <dbReference type="ARBA" id="ARBA00004651"/>
    </source>
</evidence>
<keyword evidence="5 12" id="KW-0812">Transmembrane</keyword>
<evidence type="ECO:0000256" key="11">
    <source>
        <dbReference type="ARBA" id="ARBA00023136"/>
    </source>
</evidence>
<dbReference type="AlphaFoldDB" id="A0A368KP51"/>
<keyword evidence="3" id="KW-1003">Cell membrane</keyword>
<dbReference type="GO" id="GO:0004222">
    <property type="term" value="F:metalloendopeptidase activity"/>
    <property type="evidence" value="ECO:0007669"/>
    <property type="project" value="InterPro"/>
</dbReference>
<feature type="transmembrane region" description="Helical" evidence="12">
    <location>
        <begin position="151"/>
        <end position="173"/>
    </location>
</feature>
<dbReference type="InterPro" id="IPR001915">
    <property type="entry name" value="Peptidase_M48"/>
</dbReference>
<name>A0A368KP51_9BACT</name>
<dbReference type="RefSeq" id="WP_114369602.1">
    <property type="nucleotide sequence ID" value="NZ_QPEX01000030.1"/>
</dbReference>
<sequence length="633" mass="72542">MSENFSKLGFAKTYIYPALALFLIPIGCLVFYTYIQSTYDQQFLEAAKADIRNDQQLTPEEKGGLIAFYETFPPSRLIVSNQPGAAEWRELQDTQYLIEQYSLAWAVRISWLCIWAGIAAFVLTGIGVALSLQSQAMQYRSLWVGWHSLRLFCTLEVIAQGLLVFSLSFWIPAFFFSVYIIKVLLLFAIIALGAIGVVIAAIFKRPNDDFVVQGEILTREMAPQLWYDLEQLSSKMQTAPPDHVIAGIDDNFFVTQLPVKVQDKHEQVQTLTGRNLFVSLSLLKKLPGQEADAVLLHELAHFSGNDTLYSQRIAPLLARYDHFLQGLYEGGVSRPVFYFAVMFRALYEISLGSLSRQREFRADRLAAEATSSHDMAHALLRITAYSQYRAELEKEFFEAEEVHEQVNLSERIDGGFLAYTNSFVDKHNVGELATAHPFDSHPPLKQRLEAIGFRATPDAMRSVLYDESIGNWFQKIDDAELLEREQWTAYEEQFRQFHENILAFRYIPSNQQEQELVEKFFPPLTLTAAKNRPVSFDFEKVTYEDWDAPIYYREIESMTFENQWGARLDLVVKRNGKSKTIKLPLSKTQSEQQEVMGTLENYYGRAVSAIAYQKSLKEPEPMSPDEDRFSLET</sequence>
<protein>
    <recommendedName>
        <fullName evidence="13">Peptidase M48 domain-containing protein</fullName>
    </recommendedName>
</protein>
<comment type="cofactor">
    <cofactor evidence="1">
        <name>Zn(2+)</name>
        <dbReference type="ChEBI" id="CHEBI:29105"/>
    </cofactor>
</comment>
<evidence type="ECO:0000256" key="6">
    <source>
        <dbReference type="ARBA" id="ARBA00022723"/>
    </source>
</evidence>
<evidence type="ECO:0000256" key="12">
    <source>
        <dbReference type="SAM" id="Phobius"/>
    </source>
</evidence>
<evidence type="ECO:0000313" key="15">
    <source>
        <dbReference type="Proteomes" id="UP000253562"/>
    </source>
</evidence>
<comment type="subcellular location">
    <subcellularLocation>
        <location evidence="2">Cell membrane</location>
        <topology evidence="2">Multi-pass membrane protein</topology>
    </subcellularLocation>
</comment>
<comment type="caution">
    <text evidence="14">The sequence shown here is derived from an EMBL/GenBank/DDBJ whole genome shotgun (WGS) entry which is preliminary data.</text>
</comment>
<feature type="transmembrane region" description="Helical" evidence="12">
    <location>
        <begin position="179"/>
        <end position="203"/>
    </location>
</feature>
<dbReference type="GO" id="GO:0005886">
    <property type="term" value="C:plasma membrane"/>
    <property type="evidence" value="ECO:0007669"/>
    <property type="project" value="UniProtKB-SubCell"/>
</dbReference>
<keyword evidence="11 12" id="KW-0472">Membrane</keyword>
<gene>
    <name evidence="14" type="ORF">DTL42_15305</name>
</gene>
<dbReference type="Proteomes" id="UP000253562">
    <property type="component" value="Unassembled WGS sequence"/>
</dbReference>
<keyword evidence="8" id="KW-0862">Zinc</keyword>
<dbReference type="InterPro" id="IPR050083">
    <property type="entry name" value="HtpX_protease"/>
</dbReference>
<keyword evidence="7" id="KW-0378">Hydrolase</keyword>
<feature type="transmembrane region" description="Helical" evidence="12">
    <location>
        <begin position="109"/>
        <end position="130"/>
    </location>
</feature>
<reference evidence="14 15" key="1">
    <citation type="submission" date="2018-07" db="EMBL/GenBank/DDBJ databases">
        <title>Comparative genomes isolates from brazilian mangrove.</title>
        <authorList>
            <person name="De Araujo J.E."/>
            <person name="Taketani R.G."/>
            <person name="Silva M.C.P."/>
            <person name="Lourenco M.V."/>
            <person name="Oliveira V.M."/>
            <person name="Andreote F.D."/>
        </authorList>
    </citation>
    <scope>NUCLEOTIDE SEQUENCE [LARGE SCALE GENOMIC DNA]</scope>
    <source>
        <strain evidence="14 15">HEX PRIS-MGV</strain>
    </source>
</reference>
<dbReference type="OrthoDB" id="5295941at2"/>
<evidence type="ECO:0000256" key="8">
    <source>
        <dbReference type="ARBA" id="ARBA00022833"/>
    </source>
</evidence>
<feature type="domain" description="Peptidase M48" evidence="13">
    <location>
        <begin position="272"/>
        <end position="451"/>
    </location>
</feature>
<evidence type="ECO:0000256" key="4">
    <source>
        <dbReference type="ARBA" id="ARBA00022670"/>
    </source>
</evidence>
<keyword evidence="10" id="KW-0482">Metalloprotease</keyword>
<dbReference type="EMBL" id="QPEX01000030">
    <property type="protein sequence ID" value="RCS46333.1"/>
    <property type="molecule type" value="Genomic_DNA"/>
</dbReference>
<evidence type="ECO:0000313" key="14">
    <source>
        <dbReference type="EMBL" id="RCS46333.1"/>
    </source>
</evidence>
<evidence type="ECO:0000256" key="5">
    <source>
        <dbReference type="ARBA" id="ARBA00022692"/>
    </source>
</evidence>
<dbReference type="PANTHER" id="PTHR43221">
    <property type="entry name" value="PROTEASE HTPX"/>
    <property type="match status" value="1"/>
</dbReference>
<evidence type="ECO:0000256" key="7">
    <source>
        <dbReference type="ARBA" id="ARBA00022801"/>
    </source>
</evidence>
<evidence type="ECO:0000256" key="9">
    <source>
        <dbReference type="ARBA" id="ARBA00022989"/>
    </source>
</evidence>
<organism evidence="14 15">
    <name type="scientific">Bremerella cremea</name>
    <dbReference type="NCBI Taxonomy" id="1031537"/>
    <lineage>
        <taxon>Bacteria</taxon>
        <taxon>Pseudomonadati</taxon>
        <taxon>Planctomycetota</taxon>
        <taxon>Planctomycetia</taxon>
        <taxon>Pirellulales</taxon>
        <taxon>Pirellulaceae</taxon>
        <taxon>Bremerella</taxon>
    </lineage>
</organism>
<dbReference type="Pfam" id="PF01435">
    <property type="entry name" value="Peptidase_M48"/>
    <property type="match status" value="1"/>
</dbReference>
<evidence type="ECO:0000259" key="13">
    <source>
        <dbReference type="Pfam" id="PF01435"/>
    </source>
</evidence>
<dbReference type="Gene3D" id="3.30.2010.10">
    <property type="entry name" value="Metalloproteases ('zincins'), catalytic domain"/>
    <property type="match status" value="1"/>
</dbReference>
<keyword evidence="4" id="KW-0645">Protease</keyword>
<accession>A0A368KP51</accession>
<proteinExistence type="predicted"/>
<dbReference type="PANTHER" id="PTHR43221:SF1">
    <property type="entry name" value="PROTEASE HTPX"/>
    <property type="match status" value="1"/>
</dbReference>